<keyword evidence="12" id="KW-1185">Reference proteome</keyword>
<evidence type="ECO:0000256" key="10">
    <source>
        <dbReference type="ARBA" id="ARBA00023328"/>
    </source>
</evidence>
<name>A0A504Y9A3_FASGI</name>
<evidence type="ECO:0000313" key="12">
    <source>
        <dbReference type="Proteomes" id="UP000316759"/>
    </source>
</evidence>
<evidence type="ECO:0000256" key="8">
    <source>
        <dbReference type="ARBA" id="ARBA00023054"/>
    </source>
</evidence>
<evidence type="ECO:0000256" key="1">
    <source>
        <dbReference type="ARBA" id="ARBA00004629"/>
    </source>
</evidence>
<keyword evidence="7" id="KW-0995">Kinetochore</keyword>
<evidence type="ECO:0000256" key="5">
    <source>
        <dbReference type="ARBA" id="ARBA00022618"/>
    </source>
</evidence>
<proteinExistence type="inferred from homology"/>
<dbReference type="GO" id="GO:0051301">
    <property type="term" value="P:cell division"/>
    <property type="evidence" value="ECO:0007669"/>
    <property type="project" value="UniProtKB-KW"/>
</dbReference>
<dbReference type="PANTHER" id="PTHR14527">
    <property type="entry name" value="PROTEIN MIS12 HOMOLOG"/>
    <property type="match status" value="1"/>
</dbReference>
<keyword evidence="8" id="KW-0175">Coiled coil</keyword>
<dbReference type="PANTHER" id="PTHR14527:SF2">
    <property type="entry name" value="PROTEIN MIS12 HOMOLOG"/>
    <property type="match status" value="1"/>
</dbReference>
<evidence type="ECO:0000256" key="2">
    <source>
        <dbReference type="ARBA" id="ARBA00008643"/>
    </source>
</evidence>
<dbReference type="Proteomes" id="UP000316759">
    <property type="component" value="Unassembled WGS sequence"/>
</dbReference>
<comment type="subcellular location">
    <subcellularLocation>
        <location evidence="1">Chromosome</location>
        <location evidence="1">Centromere</location>
        <location evidence="1">Kinetochore</location>
    </subcellularLocation>
</comment>
<organism evidence="11 12">
    <name type="scientific">Fasciola gigantica</name>
    <name type="common">Giant liver fluke</name>
    <dbReference type="NCBI Taxonomy" id="46835"/>
    <lineage>
        <taxon>Eukaryota</taxon>
        <taxon>Metazoa</taxon>
        <taxon>Spiralia</taxon>
        <taxon>Lophotrochozoa</taxon>
        <taxon>Platyhelminthes</taxon>
        <taxon>Trematoda</taxon>
        <taxon>Digenea</taxon>
        <taxon>Plagiorchiida</taxon>
        <taxon>Echinostomata</taxon>
        <taxon>Echinostomatoidea</taxon>
        <taxon>Fasciolidae</taxon>
        <taxon>Fasciola</taxon>
    </lineage>
</organism>
<dbReference type="GO" id="GO:0000070">
    <property type="term" value="P:mitotic sister chromatid segregation"/>
    <property type="evidence" value="ECO:0007669"/>
    <property type="project" value="TreeGrafter"/>
</dbReference>
<sequence length="227" mass="26116">MSEKTSEAEPAEVAGDEEEKLINEEHVELAIESVQEPAAKILGFAPLQLADDVFNVVNEKLGQMIDEFSKKLSDKYGTKANPERMEKLINMYKYKLQAQQDYLFDQFDKLLVGKLLFVEPNVVLEEDRCQLRYSERRDRITEERIDTYSKRLVALNTCQVAMENEMRELEAVQTNIRAIRDSITRQVQQTFNLDSVDDLCLLVREQTCSLHRILTDLGTLFQSSASA</sequence>
<keyword evidence="6" id="KW-0498">Mitosis</keyword>
<dbReference type="Pfam" id="PF05859">
    <property type="entry name" value="Mis12"/>
    <property type="match status" value="1"/>
</dbReference>
<keyword evidence="9" id="KW-0131">Cell cycle</keyword>
<keyword evidence="4" id="KW-0158">Chromosome</keyword>
<evidence type="ECO:0000256" key="4">
    <source>
        <dbReference type="ARBA" id="ARBA00022454"/>
    </source>
</evidence>
<evidence type="ECO:0000256" key="9">
    <source>
        <dbReference type="ARBA" id="ARBA00023306"/>
    </source>
</evidence>
<reference evidence="11 12" key="1">
    <citation type="submission" date="2019-04" db="EMBL/GenBank/DDBJ databases">
        <title>Annotation for the trematode Fasciola gigantica.</title>
        <authorList>
            <person name="Choi Y.-J."/>
        </authorList>
    </citation>
    <scope>NUCLEOTIDE SEQUENCE [LARGE SCALE GENOMIC DNA]</scope>
    <source>
        <strain evidence="11">Uganda_cow_1</strain>
    </source>
</reference>
<evidence type="ECO:0000313" key="11">
    <source>
        <dbReference type="EMBL" id="TPP57206.1"/>
    </source>
</evidence>
<dbReference type="GO" id="GO:0000444">
    <property type="term" value="C:MIS12/MIND type complex"/>
    <property type="evidence" value="ECO:0007669"/>
    <property type="project" value="TreeGrafter"/>
</dbReference>
<accession>A0A504Y9A3</accession>
<gene>
    <name evidence="11" type="ORF">FGIG_10878</name>
</gene>
<comment type="similarity">
    <text evidence="2">Belongs to the mis12 family.</text>
</comment>
<dbReference type="OrthoDB" id="1884855at2759"/>
<evidence type="ECO:0000256" key="3">
    <source>
        <dbReference type="ARBA" id="ARBA00013793"/>
    </source>
</evidence>
<evidence type="ECO:0000256" key="6">
    <source>
        <dbReference type="ARBA" id="ARBA00022776"/>
    </source>
</evidence>
<evidence type="ECO:0000256" key="7">
    <source>
        <dbReference type="ARBA" id="ARBA00022838"/>
    </source>
</evidence>
<comment type="caution">
    <text evidence="11">The sequence shown here is derived from an EMBL/GenBank/DDBJ whole genome shotgun (WGS) entry which is preliminary data.</text>
</comment>
<dbReference type="InterPro" id="IPR008685">
    <property type="entry name" value="Centromere_Mis12"/>
</dbReference>
<dbReference type="GO" id="GO:0051382">
    <property type="term" value="P:kinetochore assembly"/>
    <property type="evidence" value="ECO:0007669"/>
    <property type="project" value="TreeGrafter"/>
</dbReference>
<dbReference type="EMBL" id="SUNJ01013539">
    <property type="protein sequence ID" value="TPP57206.1"/>
    <property type="molecule type" value="Genomic_DNA"/>
</dbReference>
<keyword evidence="5" id="KW-0132">Cell division</keyword>
<dbReference type="AlphaFoldDB" id="A0A504Y9A3"/>
<keyword evidence="10" id="KW-0137">Centromere</keyword>
<dbReference type="GO" id="GO:0005634">
    <property type="term" value="C:nucleus"/>
    <property type="evidence" value="ECO:0007669"/>
    <property type="project" value="InterPro"/>
</dbReference>
<protein>
    <recommendedName>
        <fullName evidence="3">Protein MIS12 homolog</fullName>
    </recommendedName>
</protein>